<feature type="transmembrane region" description="Helical" evidence="7">
    <location>
        <begin position="97"/>
        <end position="116"/>
    </location>
</feature>
<evidence type="ECO:0000313" key="9">
    <source>
        <dbReference type="Proteomes" id="UP000619761"/>
    </source>
</evidence>
<comment type="subcellular location">
    <subcellularLocation>
        <location evidence="1 7">Cell membrane</location>
        <topology evidence="1 7">Multi-pass membrane protein</topology>
    </subcellularLocation>
</comment>
<keyword evidence="4 7" id="KW-0812">Transmembrane</keyword>
<keyword evidence="9" id="KW-1185">Reference proteome</keyword>
<dbReference type="NCBIfam" id="TIGR00765">
    <property type="entry name" value="yihY_not_rbn"/>
    <property type="match status" value="1"/>
</dbReference>
<keyword evidence="3" id="KW-0997">Cell inner membrane</keyword>
<keyword evidence="5 7" id="KW-1133">Transmembrane helix</keyword>
<comment type="similarity">
    <text evidence="7">Belongs to the UPF0761 family.</text>
</comment>
<organism evidence="8 9">
    <name type="scientific">Cellvibrio zantedeschiae</name>
    <dbReference type="NCBI Taxonomy" id="1237077"/>
    <lineage>
        <taxon>Bacteria</taxon>
        <taxon>Pseudomonadati</taxon>
        <taxon>Pseudomonadota</taxon>
        <taxon>Gammaproteobacteria</taxon>
        <taxon>Cellvibrionales</taxon>
        <taxon>Cellvibrionaceae</taxon>
        <taxon>Cellvibrio</taxon>
    </lineage>
</organism>
<feature type="transmembrane region" description="Helical" evidence="7">
    <location>
        <begin position="211"/>
        <end position="232"/>
    </location>
</feature>
<comment type="caution">
    <text evidence="8">The sequence shown here is derived from an EMBL/GenBank/DDBJ whole genome shotgun (WGS) entry which is preliminary data.</text>
</comment>
<sequence>MFSQANHYYRVSRRFLTLAYSLYDEKDCQKSAGSLTYMTLFAIVPMLTVCYSMFSLIPAFQSVGDQFQALIFSQLLPGNEQVIAKYLSDFSQQARKLTAFGIVFLMVSAYFMLKNIEQNFNNIWNVTRARRGVANFLLYWAILSLGPLLLGLAVFMKTYLIALRTFVGHYESLSFMDFVFEWLPWLLTAAAFTLLFVAVPNCKVRFKHAAIGGAVTLVVFELIKFAFSFMVTHSNFKLIYGAFAVVPLFLLWINASWMVILGGAVLVRSIELFQVNLRDRAYPDFFACLLVLWQFHQASDKGNSVANHELLNMGLSSLQWQRIREALLANNVIVSTQLNEFVLRRDLARLTLNDVRAFVGEAGRLPAEQKQLEHLPWLANAQEYLGKLDEAASERFNLSVETFFDRR</sequence>
<dbReference type="Proteomes" id="UP000619761">
    <property type="component" value="Unassembled WGS sequence"/>
</dbReference>
<proteinExistence type="inferred from homology"/>
<dbReference type="EMBL" id="BMYZ01000001">
    <property type="protein sequence ID" value="GGY65768.1"/>
    <property type="molecule type" value="Genomic_DNA"/>
</dbReference>
<name>A0ABQ3AW46_9GAMM</name>
<dbReference type="InterPro" id="IPR023679">
    <property type="entry name" value="UPF0761_bac"/>
</dbReference>
<feature type="transmembrane region" description="Helical" evidence="7">
    <location>
        <begin position="182"/>
        <end position="199"/>
    </location>
</feature>
<dbReference type="PANTHER" id="PTHR30213">
    <property type="entry name" value="INNER MEMBRANE PROTEIN YHJD"/>
    <property type="match status" value="1"/>
</dbReference>
<feature type="transmembrane region" description="Helical" evidence="7">
    <location>
        <begin position="137"/>
        <end position="162"/>
    </location>
</feature>
<dbReference type="RefSeq" id="WP_189416094.1">
    <property type="nucleotide sequence ID" value="NZ_BMYZ01000001.1"/>
</dbReference>
<evidence type="ECO:0000256" key="2">
    <source>
        <dbReference type="ARBA" id="ARBA00022475"/>
    </source>
</evidence>
<evidence type="ECO:0000256" key="4">
    <source>
        <dbReference type="ARBA" id="ARBA00022692"/>
    </source>
</evidence>
<evidence type="ECO:0000313" key="8">
    <source>
        <dbReference type="EMBL" id="GGY65768.1"/>
    </source>
</evidence>
<dbReference type="HAMAP" id="MF_00672">
    <property type="entry name" value="UPF0761"/>
    <property type="match status" value="1"/>
</dbReference>
<dbReference type="InterPro" id="IPR017039">
    <property type="entry name" value="Virul_fac_BrkB"/>
</dbReference>
<evidence type="ECO:0000256" key="7">
    <source>
        <dbReference type="HAMAP-Rule" id="MF_00672"/>
    </source>
</evidence>
<keyword evidence="6 7" id="KW-0472">Membrane</keyword>
<feature type="transmembrane region" description="Helical" evidence="7">
    <location>
        <begin position="35"/>
        <end position="57"/>
    </location>
</feature>
<evidence type="ECO:0000256" key="6">
    <source>
        <dbReference type="ARBA" id="ARBA00023136"/>
    </source>
</evidence>
<evidence type="ECO:0000256" key="3">
    <source>
        <dbReference type="ARBA" id="ARBA00022519"/>
    </source>
</evidence>
<gene>
    <name evidence="8" type="ORF">GCM10011613_07060</name>
</gene>
<dbReference type="PANTHER" id="PTHR30213:SF0">
    <property type="entry name" value="UPF0761 MEMBRANE PROTEIN YIHY"/>
    <property type="match status" value="1"/>
</dbReference>
<protein>
    <recommendedName>
        <fullName evidence="7">UPF0761 membrane protein GCM10011613_07060</fullName>
    </recommendedName>
</protein>
<reference evidence="9" key="1">
    <citation type="journal article" date="2019" name="Int. J. Syst. Evol. Microbiol.">
        <title>The Global Catalogue of Microorganisms (GCM) 10K type strain sequencing project: providing services to taxonomists for standard genome sequencing and annotation.</title>
        <authorList>
            <consortium name="The Broad Institute Genomics Platform"/>
            <consortium name="The Broad Institute Genome Sequencing Center for Infectious Disease"/>
            <person name="Wu L."/>
            <person name="Ma J."/>
        </authorList>
    </citation>
    <scope>NUCLEOTIDE SEQUENCE [LARGE SCALE GENOMIC DNA]</scope>
    <source>
        <strain evidence="9">KCTC 32239</strain>
    </source>
</reference>
<keyword evidence="2 7" id="KW-1003">Cell membrane</keyword>
<evidence type="ECO:0000256" key="1">
    <source>
        <dbReference type="ARBA" id="ARBA00004651"/>
    </source>
</evidence>
<accession>A0ABQ3AW46</accession>
<dbReference type="Pfam" id="PF03631">
    <property type="entry name" value="Virul_fac_BrkB"/>
    <property type="match status" value="1"/>
</dbReference>
<feature type="transmembrane region" description="Helical" evidence="7">
    <location>
        <begin position="238"/>
        <end position="267"/>
    </location>
</feature>
<evidence type="ECO:0000256" key="5">
    <source>
        <dbReference type="ARBA" id="ARBA00022989"/>
    </source>
</evidence>